<keyword evidence="2" id="KW-1048">Host nucleus</keyword>
<keyword evidence="6" id="KW-1043">Host membrane</keyword>
<dbReference type="GO" id="GO:0019031">
    <property type="term" value="C:viral envelope"/>
    <property type="evidence" value="ECO:0007669"/>
    <property type="project" value="UniProtKB-KW"/>
</dbReference>
<feature type="transmembrane region" description="Helical" evidence="13">
    <location>
        <begin position="246"/>
        <end position="265"/>
    </location>
</feature>
<dbReference type="InterPro" id="IPR000785">
    <property type="entry name" value="Herpes_glycop_M"/>
</dbReference>
<evidence type="ECO:0000256" key="9">
    <source>
        <dbReference type="ARBA" id="ARBA00023046"/>
    </source>
</evidence>
<dbReference type="KEGG" id="vg:65102765"/>
<evidence type="ECO:0000256" key="2">
    <source>
        <dbReference type="ARBA" id="ARBA00022562"/>
    </source>
</evidence>
<feature type="transmembrane region" description="Helical" evidence="13">
    <location>
        <begin position="84"/>
        <end position="109"/>
    </location>
</feature>
<dbReference type="PRINTS" id="PR00333">
    <property type="entry name" value="HSVINTEGRLMP"/>
</dbReference>
<protein>
    <submittedName>
        <fullName evidence="14">Glycoprotein M</fullName>
    </submittedName>
</protein>
<dbReference type="GeneID" id="65102765"/>
<organism evidence="14">
    <name type="scientific">Phascolarctid gammaherpesvirus 1</name>
    <dbReference type="NCBI Taxonomy" id="2249313"/>
    <lineage>
        <taxon>Viruses</taxon>
        <taxon>Duplodnaviria</taxon>
        <taxon>Heunggongvirae</taxon>
        <taxon>Peploviricota</taxon>
        <taxon>Herviviricetes</taxon>
        <taxon>Herpesvirales</taxon>
        <taxon>Orthoherpesviridae</taxon>
        <taxon>Gammaherpesvirinae</taxon>
        <taxon>Manticavirus</taxon>
        <taxon>Manticavirus phascolarctidgamma1</taxon>
    </lineage>
</organism>
<feature type="transmembrane region" description="Helical" evidence="13">
    <location>
        <begin position="121"/>
        <end position="144"/>
    </location>
</feature>
<evidence type="ECO:0000256" key="11">
    <source>
        <dbReference type="ARBA" id="ARBA00023157"/>
    </source>
</evidence>
<evidence type="ECO:0000256" key="4">
    <source>
        <dbReference type="ARBA" id="ARBA00022812"/>
    </source>
</evidence>
<proteinExistence type="inferred from homology"/>
<keyword evidence="3 13" id="KW-0812">Transmembrane</keyword>
<evidence type="ECO:0000256" key="13">
    <source>
        <dbReference type="SAM" id="Phobius"/>
    </source>
</evidence>
<evidence type="ECO:0000256" key="5">
    <source>
        <dbReference type="ARBA" id="ARBA00022844"/>
    </source>
</evidence>
<dbReference type="Proteomes" id="UP000677407">
    <property type="component" value="Segment"/>
</dbReference>
<evidence type="ECO:0000313" key="14">
    <source>
        <dbReference type="EMBL" id="AZB49210.1"/>
    </source>
</evidence>
<keyword evidence="12" id="KW-0325">Glycoprotein</keyword>
<keyword evidence="8 13" id="KW-1133">Transmembrane helix</keyword>
<feature type="transmembrane region" description="Helical" evidence="13">
    <location>
        <begin position="307"/>
        <end position="327"/>
    </location>
</feature>
<dbReference type="Pfam" id="PF01528">
    <property type="entry name" value="Herpes_glycop"/>
    <property type="match status" value="1"/>
</dbReference>
<evidence type="ECO:0000256" key="1">
    <source>
        <dbReference type="ARBA" id="ARBA00003017"/>
    </source>
</evidence>
<evidence type="ECO:0000313" key="15">
    <source>
        <dbReference type="Proteomes" id="UP000677407"/>
    </source>
</evidence>
<feature type="transmembrane region" description="Helical" evidence="13">
    <location>
        <begin position="277"/>
        <end position="295"/>
    </location>
</feature>
<evidence type="ECO:0000256" key="7">
    <source>
        <dbReference type="ARBA" id="ARBA00022879"/>
    </source>
</evidence>
<keyword evidence="4" id="KW-1040">Host Golgi apparatus</keyword>
<reference evidence="14" key="1">
    <citation type="submission" date="2017-11" db="EMBL/GenBank/DDBJ databases">
        <title>The distinct marsupial branch of gammaherpesviruses includes novel host-derived genes seldom found in other viruses.</title>
        <authorList>
            <person name="Vaz P.K."/>
        </authorList>
    </citation>
    <scope>NUCLEOTIDE SEQUENCE</scope>
    <source>
        <strain evidence="14">36M/11</strain>
    </source>
</reference>
<keyword evidence="15" id="KW-1185">Reference proteome</keyword>
<evidence type="ECO:0000256" key="6">
    <source>
        <dbReference type="ARBA" id="ARBA00022870"/>
    </source>
</evidence>
<name>A0A3S8D7I5_9GAMA</name>
<keyword evidence="7" id="KW-0261">Viral envelope protein</keyword>
<evidence type="ECO:0000256" key="10">
    <source>
        <dbReference type="ARBA" id="ARBA00023136"/>
    </source>
</evidence>
<keyword evidence="10 13" id="KW-0472">Membrane</keyword>
<dbReference type="HAMAP" id="MF_04035">
    <property type="entry name" value="HSV_GM"/>
    <property type="match status" value="1"/>
</dbReference>
<feature type="transmembrane region" description="Helical" evidence="13">
    <location>
        <begin position="217"/>
        <end position="240"/>
    </location>
</feature>
<feature type="transmembrane region" description="Helical" evidence="13">
    <location>
        <begin position="156"/>
        <end position="175"/>
    </location>
</feature>
<evidence type="ECO:0000256" key="3">
    <source>
        <dbReference type="ARBA" id="ARBA00022692"/>
    </source>
</evidence>
<keyword evidence="11" id="KW-1015">Disulfide bond</keyword>
<sequence length="388" mass="44980">MWLDMPEDLSSKNANYAFKLWRRMVCLYIIMFLTTCVVPIAAQFPGLGFPCLFTSLVDYSKMYNDRKLISKHITPTLFLESPEMLIYLVTTLTVDCLTAVYYVAALVAVCKARVLIFGPTVLYQWMTVLGNTTLVFMGFLRMWMLQLFIHTLSFKHIHISCFLYMAHCVLSMVYVQFSISRMTDSWSLKLYGKNVPENTLLERIVVHYKPIMINLKLFMVSMETMVMVLSVFLVVGNTFYVRVSDLVLGAINLYLAIVILWAFFTEVLYCDYMDYQFGFFVGAIASSVIMAFPVLRYEGHFVSSHVYKMAICNIGFIPICACIFLLMRWVRIRRNTTLAYNPLDYHIENSQSVKRPKKVKFRKQDVDEAVLITTDESDEELSESYLNE</sequence>
<evidence type="ECO:0000256" key="12">
    <source>
        <dbReference type="ARBA" id="ARBA00023180"/>
    </source>
</evidence>
<dbReference type="EMBL" id="MG452722">
    <property type="protein sequence ID" value="AZB49210.1"/>
    <property type="molecule type" value="Genomic_DNA"/>
</dbReference>
<comment type="function">
    <text evidence="1">Envelope glycoprotein important for virion assembly and egress. Plays a role in the correct incorporation of gH-gL into virion membrane. Directs the glycoprotein N (gN) to the host trans-Golgi network.</text>
</comment>
<dbReference type="RefSeq" id="YP_010087480.1">
    <property type="nucleotide sequence ID" value="NC_055555.1"/>
</dbReference>
<evidence type="ECO:0000256" key="8">
    <source>
        <dbReference type="ARBA" id="ARBA00022989"/>
    </source>
</evidence>
<keyword evidence="9" id="KW-1039">Host endosome</keyword>
<accession>A0A3S8D7I5</accession>
<gene>
    <name evidence="14" type="primary">ORF39</name>
</gene>
<feature type="transmembrane region" description="Helical" evidence="13">
    <location>
        <begin position="20"/>
        <end position="42"/>
    </location>
</feature>
<keyword evidence="5" id="KW-0946">Virion</keyword>